<protein>
    <submittedName>
        <fullName evidence="1">Uncharacterized protein</fullName>
    </submittedName>
</protein>
<organism evidence="1 2">
    <name type="scientific">Leptospira wolffii</name>
    <dbReference type="NCBI Taxonomy" id="409998"/>
    <lineage>
        <taxon>Bacteria</taxon>
        <taxon>Pseudomonadati</taxon>
        <taxon>Spirochaetota</taxon>
        <taxon>Spirochaetia</taxon>
        <taxon>Leptospirales</taxon>
        <taxon>Leptospiraceae</taxon>
        <taxon>Leptospira</taxon>
    </lineage>
</organism>
<evidence type="ECO:0000313" key="1">
    <source>
        <dbReference type="EMBL" id="PJZ67024.1"/>
    </source>
</evidence>
<proteinExistence type="predicted"/>
<dbReference type="RefSeq" id="WP_100757586.1">
    <property type="nucleotide sequence ID" value="NZ_NPDT01000001.1"/>
</dbReference>
<gene>
    <name evidence="1" type="ORF">CH371_02795</name>
</gene>
<reference evidence="1 2" key="1">
    <citation type="submission" date="2017-07" db="EMBL/GenBank/DDBJ databases">
        <title>Leptospira spp. isolated from tropical soils.</title>
        <authorList>
            <person name="Thibeaux R."/>
            <person name="Iraola G."/>
            <person name="Ferres I."/>
            <person name="Bierque E."/>
            <person name="Girault D."/>
            <person name="Soupe-Gilbert M.-E."/>
            <person name="Picardeau M."/>
            <person name="Goarant C."/>
        </authorList>
    </citation>
    <scope>NUCLEOTIDE SEQUENCE [LARGE SCALE GENOMIC DNA]</scope>
    <source>
        <strain evidence="1 2">FH2-C-A2</strain>
    </source>
</reference>
<dbReference type="EMBL" id="NPDT01000001">
    <property type="protein sequence ID" value="PJZ67024.1"/>
    <property type="molecule type" value="Genomic_DNA"/>
</dbReference>
<accession>A0A2M9ZF73</accession>
<dbReference type="AlphaFoldDB" id="A0A2M9ZF73"/>
<sequence length="342" mass="38659">MSPFARNAIASLILVPLFAFIGWILSGVPLSDEDFRTGTPKKEFKNVSLGWDRRSGNLLILQLDFKPEYFTREDRLRAWLEEPLAFANEKGWLQKSTLVVYPPEIGNYLFLMGSRKEILNQATESSAWSRNLFFQRFLFKNVKGLHLSEDSISYSSAEESKERYQRIFSSLAKIYGVDILAGSIRLPSPSAKEGILSIQPGNWEERAYIFNSEGKLIEGSLLKNGSRIFGPESKGNVSNVWVANVGFGRIGISFTEDLKNPDFEEASKKTYVSRWIGLGSVEDEGKFKDWIKNSSFETSGQIQFSGKAWDYEFPGKSFAKTRYGTPEPSDAQKGTILINIYL</sequence>
<evidence type="ECO:0000313" key="2">
    <source>
        <dbReference type="Proteomes" id="UP000231912"/>
    </source>
</evidence>
<name>A0A2M9ZF73_9LEPT</name>
<dbReference type="Proteomes" id="UP000231912">
    <property type="component" value="Unassembled WGS sequence"/>
</dbReference>
<comment type="caution">
    <text evidence="1">The sequence shown here is derived from an EMBL/GenBank/DDBJ whole genome shotgun (WGS) entry which is preliminary data.</text>
</comment>